<protein>
    <submittedName>
        <fullName evidence="2">Membrane-bound lytic murein transglycosylase B</fullName>
        <ecNumber evidence="2">4.2.2.-</ecNumber>
    </submittedName>
</protein>
<name>A0A485M4J5_9ZZZZ</name>
<dbReference type="EC" id="4.2.2.-" evidence="2"/>
<dbReference type="PANTHER" id="PTHR30163">
    <property type="entry name" value="MEMBRANE-BOUND LYTIC MUREIN TRANSGLYCOSYLASE B"/>
    <property type="match status" value="1"/>
</dbReference>
<evidence type="ECO:0000313" key="2">
    <source>
        <dbReference type="EMBL" id="VFU13883.1"/>
    </source>
</evidence>
<accession>A0A485M4J5</accession>
<sequence length="291" mass="32991">MKTLKLYILVAFTVLLLPATSWSFGETSINYLCERLAEKGLEKDQIKALFSDQRLAVTPEVVIKNLFHSSPKGTAKQPDHMYIAPEYITKGKEYIIENAQALSALEKRFGTSPQVVTAILIVESRLGTYPMRYNTFTAYTNLAVLLDPDYFRKIQESYAHKYPSLKDEVIITRAQKKAKWALNELYNLILLARDLNTDPLAIMGSFAGALGPAQFIPSSFMEYGVDGDNDGKRDPFNMQDATASIAFYLKRAGWKEDATEERKRTAIWCYNHSQVYVNTIMMLYEKLSSSS</sequence>
<dbReference type="CDD" id="cd13399">
    <property type="entry name" value="Slt35-like"/>
    <property type="match status" value="1"/>
</dbReference>
<proteinExistence type="predicted"/>
<reference evidence="2" key="1">
    <citation type="submission" date="2019-03" db="EMBL/GenBank/DDBJ databases">
        <authorList>
            <person name="Hao L."/>
        </authorList>
    </citation>
    <scope>NUCLEOTIDE SEQUENCE</scope>
</reference>
<dbReference type="SUPFAM" id="SSF53955">
    <property type="entry name" value="Lysozyme-like"/>
    <property type="match status" value="1"/>
</dbReference>
<keyword evidence="2" id="KW-0456">Lyase</keyword>
<dbReference type="EMBL" id="CAADRM010000084">
    <property type="protein sequence ID" value="VFU13883.1"/>
    <property type="molecule type" value="Genomic_DNA"/>
</dbReference>
<dbReference type="Pfam" id="PF13406">
    <property type="entry name" value="SLT_2"/>
    <property type="match status" value="1"/>
</dbReference>
<dbReference type="GO" id="GO:0009253">
    <property type="term" value="P:peptidoglycan catabolic process"/>
    <property type="evidence" value="ECO:0007669"/>
    <property type="project" value="TreeGrafter"/>
</dbReference>
<organism evidence="2">
    <name type="scientific">anaerobic digester metagenome</name>
    <dbReference type="NCBI Taxonomy" id="1263854"/>
    <lineage>
        <taxon>unclassified sequences</taxon>
        <taxon>metagenomes</taxon>
        <taxon>ecological metagenomes</taxon>
    </lineage>
</organism>
<dbReference type="InterPro" id="IPR043426">
    <property type="entry name" value="MltB-like"/>
</dbReference>
<dbReference type="PANTHER" id="PTHR30163:SF9">
    <property type="entry name" value="MEMBRANE-BOUND LYTIC MUREIN TRANSGLYCOSYLASE B"/>
    <property type="match status" value="1"/>
</dbReference>
<evidence type="ECO:0000259" key="1">
    <source>
        <dbReference type="Pfam" id="PF13406"/>
    </source>
</evidence>
<dbReference type="AlphaFoldDB" id="A0A485M4J5"/>
<gene>
    <name evidence="2" type="primary">mltB</name>
    <name evidence="2" type="ORF">SCFA_220100</name>
</gene>
<dbReference type="InterPro" id="IPR031304">
    <property type="entry name" value="SLT_2"/>
</dbReference>
<feature type="domain" description="Transglycosylase SLT" evidence="1">
    <location>
        <begin position="29"/>
        <end position="259"/>
    </location>
</feature>
<dbReference type="InterPro" id="IPR023346">
    <property type="entry name" value="Lysozyme-like_dom_sf"/>
</dbReference>
<dbReference type="GO" id="GO:0008933">
    <property type="term" value="F:peptidoglycan lytic transglycosylase activity"/>
    <property type="evidence" value="ECO:0007669"/>
    <property type="project" value="TreeGrafter"/>
</dbReference>
<dbReference type="Gene3D" id="1.10.8.350">
    <property type="entry name" value="Bacterial muramidase"/>
    <property type="match status" value="1"/>
</dbReference>